<reference evidence="12" key="1">
    <citation type="journal article" date="2021" name="PeerJ">
        <title>Extensive microbial diversity within the chicken gut microbiome revealed by metagenomics and culture.</title>
        <authorList>
            <person name="Gilroy R."/>
            <person name="Ravi A."/>
            <person name="Getino M."/>
            <person name="Pursley I."/>
            <person name="Horton D.L."/>
            <person name="Alikhan N.F."/>
            <person name="Baker D."/>
            <person name="Gharbi K."/>
            <person name="Hall N."/>
            <person name="Watson M."/>
            <person name="Adriaenssens E.M."/>
            <person name="Foster-Nyarko E."/>
            <person name="Jarju S."/>
            <person name="Secka A."/>
            <person name="Antonio M."/>
            <person name="Oren A."/>
            <person name="Chaudhuri R.R."/>
            <person name="La Ragione R."/>
            <person name="Hildebrand F."/>
            <person name="Pallen M.J."/>
        </authorList>
    </citation>
    <scope>NUCLEOTIDE SEQUENCE</scope>
    <source>
        <strain evidence="12">ChiBcec21-2208</strain>
    </source>
</reference>
<feature type="transmembrane region" description="Helical" evidence="10">
    <location>
        <begin position="134"/>
        <end position="158"/>
    </location>
</feature>
<dbReference type="Pfam" id="PF00528">
    <property type="entry name" value="BPD_transp_1"/>
    <property type="match status" value="1"/>
</dbReference>
<evidence type="ECO:0000256" key="3">
    <source>
        <dbReference type="ARBA" id="ARBA00022475"/>
    </source>
</evidence>
<dbReference type="GO" id="GO:0015031">
    <property type="term" value="P:protein transport"/>
    <property type="evidence" value="ECO:0007669"/>
    <property type="project" value="UniProtKB-KW"/>
</dbReference>
<dbReference type="PANTHER" id="PTHR43386:SF24">
    <property type="entry name" value="OLIGOPEPTIDE TRANSPORT SYSTEM PERMEASE PROTEIN AMID"/>
    <property type="match status" value="1"/>
</dbReference>
<evidence type="ECO:0000313" key="13">
    <source>
        <dbReference type="Proteomes" id="UP000782880"/>
    </source>
</evidence>
<dbReference type="InterPro" id="IPR025966">
    <property type="entry name" value="OppC_N"/>
</dbReference>
<comment type="caution">
    <text evidence="12">The sequence shown here is derived from an EMBL/GenBank/DDBJ whole genome shotgun (WGS) entry which is preliminary data.</text>
</comment>
<evidence type="ECO:0000256" key="2">
    <source>
        <dbReference type="ARBA" id="ARBA00022448"/>
    </source>
</evidence>
<proteinExistence type="inferred from homology"/>
<dbReference type="CDD" id="cd06261">
    <property type="entry name" value="TM_PBP2"/>
    <property type="match status" value="1"/>
</dbReference>
<keyword evidence="2 10" id="KW-0813">Transport</keyword>
<keyword evidence="4 10" id="KW-0812">Transmembrane</keyword>
<keyword evidence="8 10" id="KW-0472">Membrane</keyword>
<dbReference type="GO" id="GO:0005886">
    <property type="term" value="C:plasma membrane"/>
    <property type="evidence" value="ECO:0007669"/>
    <property type="project" value="UniProtKB-SubCell"/>
</dbReference>
<keyword evidence="5" id="KW-0571">Peptide transport</keyword>
<feature type="transmembrane region" description="Helical" evidence="10">
    <location>
        <begin position="170"/>
        <end position="187"/>
    </location>
</feature>
<evidence type="ECO:0000256" key="1">
    <source>
        <dbReference type="ARBA" id="ARBA00004651"/>
    </source>
</evidence>
<dbReference type="AlphaFoldDB" id="A0A921LP96"/>
<gene>
    <name evidence="12" type="ORF">K8V20_08570</name>
</gene>
<comment type="subcellular location">
    <subcellularLocation>
        <location evidence="1 10">Cell membrane</location>
        <topology evidence="1 10">Multi-pass membrane protein</topology>
    </subcellularLocation>
</comment>
<evidence type="ECO:0000256" key="10">
    <source>
        <dbReference type="RuleBase" id="RU363032"/>
    </source>
</evidence>
<protein>
    <submittedName>
        <fullName evidence="12">ABC transporter permease</fullName>
    </submittedName>
</protein>
<feature type="transmembrane region" description="Helical" evidence="10">
    <location>
        <begin position="51"/>
        <end position="73"/>
    </location>
</feature>
<organism evidence="12 13">
    <name type="scientific">Subdoligranulum variabile</name>
    <dbReference type="NCBI Taxonomy" id="214851"/>
    <lineage>
        <taxon>Bacteria</taxon>
        <taxon>Bacillati</taxon>
        <taxon>Bacillota</taxon>
        <taxon>Clostridia</taxon>
        <taxon>Eubacteriales</taxon>
        <taxon>Oscillospiraceae</taxon>
        <taxon>Subdoligranulum</taxon>
    </lineage>
</organism>
<evidence type="ECO:0000313" key="12">
    <source>
        <dbReference type="EMBL" id="HJG28677.1"/>
    </source>
</evidence>
<evidence type="ECO:0000256" key="5">
    <source>
        <dbReference type="ARBA" id="ARBA00022856"/>
    </source>
</evidence>
<dbReference type="GO" id="GO:0015833">
    <property type="term" value="P:peptide transport"/>
    <property type="evidence" value="ECO:0007669"/>
    <property type="project" value="UniProtKB-KW"/>
</dbReference>
<dbReference type="Gene3D" id="1.10.3720.10">
    <property type="entry name" value="MetI-like"/>
    <property type="match status" value="1"/>
</dbReference>
<name>A0A921LP96_9FIRM</name>
<evidence type="ECO:0000259" key="11">
    <source>
        <dbReference type="PROSITE" id="PS50928"/>
    </source>
</evidence>
<feature type="transmembrane region" description="Helical" evidence="10">
    <location>
        <begin position="317"/>
        <end position="336"/>
    </location>
</feature>
<reference evidence="12" key="2">
    <citation type="submission" date="2021-09" db="EMBL/GenBank/DDBJ databases">
        <authorList>
            <person name="Gilroy R."/>
        </authorList>
    </citation>
    <scope>NUCLEOTIDE SEQUENCE</scope>
    <source>
        <strain evidence="12">ChiBcec21-2208</strain>
    </source>
</reference>
<dbReference type="InterPro" id="IPR050366">
    <property type="entry name" value="BP-dependent_transpt_permease"/>
</dbReference>
<dbReference type="PANTHER" id="PTHR43386">
    <property type="entry name" value="OLIGOPEPTIDE TRANSPORT SYSTEM PERMEASE PROTEIN APPC"/>
    <property type="match status" value="1"/>
</dbReference>
<feature type="domain" description="ABC transmembrane type-1" evidence="11">
    <location>
        <begin position="128"/>
        <end position="336"/>
    </location>
</feature>
<keyword evidence="7 10" id="KW-1133">Transmembrane helix</keyword>
<evidence type="ECO:0000256" key="9">
    <source>
        <dbReference type="ARBA" id="ARBA00024202"/>
    </source>
</evidence>
<evidence type="ECO:0000256" key="7">
    <source>
        <dbReference type="ARBA" id="ARBA00022989"/>
    </source>
</evidence>
<feature type="transmembrane region" description="Helical" evidence="10">
    <location>
        <begin position="207"/>
        <end position="229"/>
    </location>
</feature>
<sequence length="349" mass="38548">MENLKKNPLSLHLNVDDFMPATNDEKQSLVVMRESVNFWKDGLRRLRKNKIAMVSLVVIILIAIFAYVLPAVWPYGYDEQIKYSENLAPFEYSEKELARIAEGESVFPHILGTDRSGRDFAVRLMMGTRVSLSVGLLASVLVLLIGATYGAISAFAGGWVDIIMMRITDILYTIPDILLIILLGMALKDPLEAISQQPGFGWMQKLGPNMISIFIIFALLYWVSMARIVRSQVLTLKESEYVTAARALGASSGRIIKRHLLTNCIGTLIVTTTLQIPSSIFTESYLSFLGLGVAAPMPSLGSLATDAVKGMNTYPHLLLAPALMISVMILVFNLFGDGLRDAFDPKLKN</sequence>
<dbReference type="Proteomes" id="UP000782880">
    <property type="component" value="Unassembled WGS sequence"/>
</dbReference>
<dbReference type="InterPro" id="IPR035906">
    <property type="entry name" value="MetI-like_sf"/>
</dbReference>
<feature type="transmembrane region" description="Helical" evidence="10">
    <location>
        <begin position="260"/>
        <end position="278"/>
    </location>
</feature>
<evidence type="ECO:0000256" key="4">
    <source>
        <dbReference type="ARBA" id="ARBA00022692"/>
    </source>
</evidence>
<dbReference type="Pfam" id="PF12911">
    <property type="entry name" value="OppC_N"/>
    <property type="match status" value="1"/>
</dbReference>
<dbReference type="SUPFAM" id="SSF161098">
    <property type="entry name" value="MetI-like"/>
    <property type="match status" value="1"/>
</dbReference>
<keyword evidence="6" id="KW-0653">Protein transport</keyword>
<dbReference type="EMBL" id="DYVE01000222">
    <property type="protein sequence ID" value="HJG28677.1"/>
    <property type="molecule type" value="Genomic_DNA"/>
</dbReference>
<keyword evidence="3" id="KW-1003">Cell membrane</keyword>
<evidence type="ECO:0000256" key="6">
    <source>
        <dbReference type="ARBA" id="ARBA00022927"/>
    </source>
</evidence>
<comment type="similarity">
    <text evidence="9">Belongs to the binding-protein-dependent transport system permease family. OppBC subfamily.</text>
</comment>
<dbReference type="PROSITE" id="PS50928">
    <property type="entry name" value="ABC_TM1"/>
    <property type="match status" value="1"/>
</dbReference>
<accession>A0A921LP96</accession>
<dbReference type="InterPro" id="IPR000515">
    <property type="entry name" value="MetI-like"/>
</dbReference>
<dbReference type="GO" id="GO:0055085">
    <property type="term" value="P:transmembrane transport"/>
    <property type="evidence" value="ECO:0007669"/>
    <property type="project" value="InterPro"/>
</dbReference>
<evidence type="ECO:0000256" key="8">
    <source>
        <dbReference type="ARBA" id="ARBA00023136"/>
    </source>
</evidence>